<comment type="cofactor">
    <cofactor evidence="3 4">
        <name>Zn(2+)</name>
        <dbReference type="ChEBI" id="CHEBI:29105"/>
    </cofactor>
    <text evidence="3 4">Binds 1 zinc ion per subunit.</text>
</comment>
<dbReference type="InterPro" id="IPR045851">
    <property type="entry name" value="AMP-bd_C_sf"/>
</dbReference>
<evidence type="ECO:0000313" key="7">
    <source>
        <dbReference type="Proteomes" id="UP000594454"/>
    </source>
</evidence>
<dbReference type="SMART" id="SM00235">
    <property type="entry name" value="ZnMc"/>
    <property type="match status" value="1"/>
</dbReference>
<dbReference type="GO" id="GO:0008270">
    <property type="term" value="F:zinc ion binding"/>
    <property type="evidence" value="ECO:0007669"/>
    <property type="project" value="UniProtKB-UniRule"/>
</dbReference>
<evidence type="ECO:0000256" key="3">
    <source>
        <dbReference type="PROSITE-ProRule" id="PRU01211"/>
    </source>
</evidence>
<keyword evidence="7" id="KW-1185">Reference proteome</keyword>
<name>A0A7R8UZW0_HERIL</name>
<dbReference type="EC" id="3.4.24.-" evidence="4"/>
<dbReference type="GO" id="GO:0006508">
    <property type="term" value="P:proteolysis"/>
    <property type="evidence" value="ECO:0007669"/>
    <property type="project" value="UniProtKB-KW"/>
</dbReference>
<sequence>MNQLESNFDAKKKIWSGRKVKLVYNPKLTIGEVIRSTLQRNPKKIGQIFVDNGVRLSNGEILLRAHKIGYYLMERWNLQSADVVGLIARNTENLAPLVFGLFFCGVSVNSLDTSFSEDEIINIFKYTKPKLVFCDADVYVKVKTSLEIIDNAAAIYIVTGKVEKGLTTSVDEILDQVSDEETHRFRFLQHTDILLCFSSLYWLSGVFTLIRGTILGVTRIITSQPFTPELMLRLIEQYRITSILTPPSQLAMMVECPEIKTKDLSSLREYLCGGSFVAPALCDKMAEYLQNGRITVVYGSTEAGGGCTMNVNPYKYGSVGKLIHNFQMRIVDDNGDALGPNENGEICVKPLYKFLGYYGRMEDLESVVDNEGWIHTGDIGHIDDDGFLFIADRKKEIMKYKNFQFSPSELENFLLGIPGVSEVCVCGIPDAIYTDLPAAVIVRSKDSNIHEKDVENYMKILNKVIVVLLLNLLSDILCSNDFICDFKRKGFHKYAENKIPDFILDHFLQKSDAPYADPIDKDAFRKARGHNEFRFGDLLWPDGVVPLAFEMRKKEELKIWKISEMISNNTCIKFVPKNHSHHDFVNFKFGRDMGSYIGRIGGKQDVAISWLSRYEVLHTLMHVLGLVHQNQLPLRDEFIVLNKRNIRRGNRKDYRNLEPFDQSFGIIYEYESATHVSPRTGAYNKLVDTYATKDPMGFMGLAQAPSQGDIWKIKVIYSCPGYIDLNVSCEKTLEDRRIGQTQGKDKNKEDYGKDVNAEDGAIHDNYVRDGEDYMINEYQKYMDDY</sequence>
<dbReference type="Pfam" id="PF13193">
    <property type="entry name" value="AMP-binding_C"/>
    <property type="match status" value="1"/>
</dbReference>
<dbReference type="Gene3D" id="3.40.50.12780">
    <property type="entry name" value="N-terminal domain of ligase-like"/>
    <property type="match status" value="1"/>
</dbReference>
<dbReference type="InterPro" id="IPR001506">
    <property type="entry name" value="Peptidase_M12A"/>
</dbReference>
<gene>
    <name evidence="6" type="ORF">HERILL_LOCUS12513</name>
</gene>
<keyword evidence="3 4" id="KW-0479">Metal-binding</keyword>
<evidence type="ECO:0000313" key="6">
    <source>
        <dbReference type="EMBL" id="CAD7089998.1"/>
    </source>
</evidence>
<dbReference type="Pfam" id="PF00501">
    <property type="entry name" value="AMP-binding"/>
    <property type="match status" value="2"/>
</dbReference>
<comment type="subcellular location">
    <subcellularLocation>
        <location evidence="1">Peroxisome</location>
    </subcellularLocation>
</comment>
<dbReference type="Proteomes" id="UP000594454">
    <property type="component" value="Chromosome 5"/>
</dbReference>
<evidence type="ECO:0000256" key="1">
    <source>
        <dbReference type="ARBA" id="ARBA00004275"/>
    </source>
</evidence>
<dbReference type="Gene3D" id="3.30.300.30">
    <property type="match status" value="1"/>
</dbReference>
<dbReference type="InterPro" id="IPR000873">
    <property type="entry name" value="AMP-dep_synth/lig_dom"/>
</dbReference>
<protein>
    <recommendedName>
        <fullName evidence="4">Metalloendopeptidase</fullName>
        <ecNumber evidence="4">3.4.24.-</ecNumber>
    </recommendedName>
</protein>
<keyword evidence="2" id="KW-0576">Peroxisome</keyword>
<keyword evidence="4" id="KW-0482">Metalloprotease</keyword>
<keyword evidence="4" id="KW-0378">Hydrolase</keyword>
<accession>A0A7R8UZW0</accession>
<dbReference type="PANTHER" id="PTHR24096">
    <property type="entry name" value="LONG-CHAIN-FATTY-ACID--COA LIGASE"/>
    <property type="match status" value="1"/>
</dbReference>
<dbReference type="GO" id="GO:0046949">
    <property type="term" value="P:fatty-acyl-CoA biosynthetic process"/>
    <property type="evidence" value="ECO:0007669"/>
    <property type="project" value="TreeGrafter"/>
</dbReference>
<reference evidence="6 7" key="1">
    <citation type="submission" date="2020-11" db="EMBL/GenBank/DDBJ databases">
        <authorList>
            <person name="Wallbank WR R."/>
            <person name="Pardo Diaz C."/>
            <person name="Kozak K."/>
            <person name="Martin S."/>
            <person name="Jiggins C."/>
            <person name="Moest M."/>
            <person name="Warren A I."/>
            <person name="Generalovic N T."/>
            <person name="Byers J.R.P. K."/>
            <person name="Montejo-Kovacevich G."/>
            <person name="Yen C E."/>
        </authorList>
    </citation>
    <scope>NUCLEOTIDE SEQUENCE [LARGE SCALE GENOMIC DNA]</scope>
</reference>
<evidence type="ECO:0000256" key="4">
    <source>
        <dbReference type="RuleBase" id="RU361183"/>
    </source>
</evidence>
<dbReference type="PROSITE" id="PS51864">
    <property type="entry name" value="ASTACIN"/>
    <property type="match status" value="1"/>
</dbReference>
<dbReference type="InterPro" id="IPR025110">
    <property type="entry name" value="AMP-bd_C"/>
</dbReference>
<dbReference type="AlphaFoldDB" id="A0A7R8UZW0"/>
<dbReference type="InterPro" id="IPR042099">
    <property type="entry name" value="ANL_N_sf"/>
</dbReference>
<evidence type="ECO:0000256" key="2">
    <source>
        <dbReference type="ARBA" id="ARBA00023140"/>
    </source>
</evidence>
<dbReference type="EMBL" id="LR899013">
    <property type="protein sequence ID" value="CAD7089998.1"/>
    <property type="molecule type" value="Genomic_DNA"/>
</dbReference>
<comment type="caution">
    <text evidence="3">Lacks conserved residue(s) required for the propagation of feature annotation.</text>
</comment>
<feature type="binding site" evidence="3">
    <location>
        <position position="628"/>
    </location>
    <ligand>
        <name>Zn(2+)</name>
        <dbReference type="ChEBI" id="CHEBI:29105"/>
        <note>catalytic</note>
    </ligand>
</feature>
<dbReference type="OrthoDB" id="291007at2759"/>
<dbReference type="PRINTS" id="PR00480">
    <property type="entry name" value="ASTACIN"/>
</dbReference>
<dbReference type="SUPFAM" id="SSF56801">
    <property type="entry name" value="Acetyl-CoA synthetase-like"/>
    <property type="match status" value="1"/>
</dbReference>
<dbReference type="InterPro" id="IPR006026">
    <property type="entry name" value="Peptidase_Metallo"/>
</dbReference>
<proteinExistence type="predicted"/>
<dbReference type="GO" id="GO:0005777">
    <property type="term" value="C:peroxisome"/>
    <property type="evidence" value="ECO:0007669"/>
    <property type="project" value="UniProtKB-SubCell"/>
</dbReference>
<feature type="binding site" evidence="3">
    <location>
        <position position="622"/>
    </location>
    <ligand>
        <name>Zn(2+)</name>
        <dbReference type="ChEBI" id="CHEBI:29105"/>
        <note>catalytic</note>
    </ligand>
</feature>
<dbReference type="GO" id="GO:0004467">
    <property type="term" value="F:long-chain fatty acid-CoA ligase activity"/>
    <property type="evidence" value="ECO:0007669"/>
    <property type="project" value="TreeGrafter"/>
</dbReference>
<dbReference type="SUPFAM" id="SSF55486">
    <property type="entry name" value="Metalloproteases ('zincins'), catalytic domain"/>
    <property type="match status" value="1"/>
</dbReference>
<dbReference type="PANTHER" id="PTHR24096:SF353">
    <property type="entry name" value="GH16244P-RELATED"/>
    <property type="match status" value="1"/>
</dbReference>
<keyword evidence="4" id="KW-0645">Protease</keyword>
<dbReference type="Gene3D" id="3.40.390.10">
    <property type="entry name" value="Collagenase (Catalytic Domain)"/>
    <property type="match status" value="1"/>
</dbReference>
<dbReference type="GO" id="GO:0004222">
    <property type="term" value="F:metalloendopeptidase activity"/>
    <property type="evidence" value="ECO:0007669"/>
    <property type="project" value="UniProtKB-UniRule"/>
</dbReference>
<organism evidence="6 7">
    <name type="scientific">Hermetia illucens</name>
    <name type="common">Black soldier fly</name>
    <dbReference type="NCBI Taxonomy" id="343691"/>
    <lineage>
        <taxon>Eukaryota</taxon>
        <taxon>Metazoa</taxon>
        <taxon>Ecdysozoa</taxon>
        <taxon>Arthropoda</taxon>
        <taxon>Hexapoda</taxon>
        <taxon>Insecta</taxon>
        <taxon>Pterygota</taxon>
        <taxon>Neoptera</taxon>
        <taxon>Endopterygota</taxon>
        <taxon>Diptera</taxon>
        <taxon>Brachycera</taxon>
        <taxon>Stratiomyomorpha</taxon>
        <taxon>Stratiomyidae</taxon>
        <taxon>Hermetiinae</taxon>
        <taxon>Hermetia</taxon>
    </lineage>
</organism>
<dbReference type="InParanoid" id="A0A7R8UZW0"/>
<dbReference type="Pfam" id="PF01400">
    <property type="entry name" value="Astacin"/>
    <property type="match status" value="1"/>
</dbReference>
<evidence type="ECO:0000259" key="5">
    <source>
        <dbReference type="PROSITE" id="PS51864"/>
    </source>
</evidence>
<feature type="domain" description="Peptidase M12A" evidence="5">
    <location>
        <begin position="531"/>
        <end position="720"/>
    </location>
</feature>
<dbReference type="InterPro" id="IPR024079">
    <property type="entry name" value="MetalloPept_cat_dom_sf"/>
</dbReference>
<feature type="binding site" evidence="3">
    <location>
        <position position="618"/>
    </location>
    <ligand>
        <name>Zn(2+)</name>
        <dbReference type="ChEBI" id="CHEBI:29105"/>
        <note>catalytic</note>
    </ligand>
</feature>
<keyword evidence="3 4" id="KW-0862">Zinc</keyword>